<dbReference type="Proteomes" id="UP000195633">
    <property type="component" value="Plasmid pAP1447-1"/>
</dbReference>
<keyword evidence="2" id="KW-0614">Plasmid</keyword>
<feature type="coiled-coil region" evidence="1">
    <location>
        <begin position="23"/>
        <end position="50"/>
    </location>
</feature>
<sequence length="216" mass="25054">MKHTHTSASQETISLIRSFSEIERNARIRLNEIKEEMRKLRLDIEKYVKVSNPKLFQWQADLDTELKSSNLGAASLIIDDHQPFLFPEDPFKFESYPVKSFGGMFATLRIETNLSCKMVFEAKVLFGRLTSRFIWKENDHGWDEDFFPSYPHLAHNPERDGNYDTFDILSSTLHIPVTRVGDKEVTLEDPIKLINKRIEAALIESVQNNLLVRPCP</sequence>
<accession>A0A1Y0V255</accession>
<dbReference type="EMBL" id="CP021525">
    <property type="protein sequence ID" value="ARW11834.1"/>
    <property type="molecule type" value="Genomic_DNA"/>
</dbReference>
<dbReference type="RefSeq" id="WP_157893995.1">
    <property type="nucleotide sequence ID" value="NZ_CP021525.1"/>
</dbReference>
<organism evidence="2 3">
    <name type="scientific">Acetobacter ascendens</name>
    <dbReference type="NCBI Taxonomy" id="481146"/>
    <lineage>
        <taxon>Bacteria</taxon>
        <taxon>Pseudomonadati</taxon>
        <taxon>Pseudomonadota</taxon>
        <taxon>Alphaproteobacteria</taxon>
        <taxon>Acetobacterales</taxon>
        <taxon>Acetobacteraceae</taxon>
        <taxon>Acetobacter</taxon>
    </lineage>
</organism>
<keyword evidence="1" id="KW-0175">Coiled coil</keyword>
<geneLocation type="plasmid" evidence="3">
    <name>pap1447-1 sequence</name>
</geneLocation>
<reference evidence="2 3" key="1">
    <citation type="submission" date="2017-05" db="EMBL/GenBank/DDBJ databases">
        <title>Genome sequence of Acetobacter pasteurianus subsp. ascendens strain SRCM101447.</title>
        <authorList>
            <person name="Cho S.H."/>
        </authorList>
    </citation>
    <scope>NUCLEOTIDE SEQUENCE [LARGE SCALE GENOMIC DNA]</scope>
    <source>
        <strain evidence="2 3">SRCM101447</strain>
        <plasmid evidence="3">Plasmid pap1447-1 sequence</plasmid>
    </source>
</reference>
<proteinExistence type="predicted"/>
<evidence type="ECO:0000256" key="1">
    <source>
        <dbReference type="SAM" id="Coils"/>
    </source>
</evidence>
<evidence type="ECO:0000313" key="2">
    <source>
        <dbReference type="EMBL" id="ARW11834.1"/>
    </source>
</evidence>
<gene>
    <name evidence="2" type="ORF">S101447_02797</name>
</gene>
<name>A0A1Y0V255_9PROT</name>
<dbReference type="AlphaFoldDB" id="A0A1Y0V255"/>
<evidence type="ECO:0000313" key="3">
    <source>
        <dbReference type="Proteomes" id="UP000195633"/>
    </source>
</evidence>
<protein>
    <submittedName>
        <fullName evidence="2">Uncharacterized protein</fullName>
    </submittedName>
</protein>